<dbReference type="AlphaFoldDB" id="F2B0J9"/>
<protein>
    <submittedName>
        <fullName evidence="1">Uncharacterized protein</fullName>
    </submittedName>
</protein>
<proteinExistence type="predicted"/>
<evidence type="ECO:0000313" key="1">
    <source>
        <dbReference type="EMBL" id="EGF24552.1"/>
    </source>
</evidence>
<comment type="caution">
    <text evidence="1">The sequence shown here is derived from an EMBL/GenBank/DDBJ whole genome shotgun (WGS) entry which is preliminary data.</text>
</comment>
<reference evidence="1 2" key="1">
    <citation type="journal article" date="2013" name="Mar. Genomics">
        <title>Expression of sulfatases in Rhodopirellula baltica and the diversity of sulfatases in the genus Rhodopirellula.</title>
        <authorList>
            <person name="Wegner C.E."/>
            <person name="Richter-Heitmann T."/>
            <person name="Klindworth A."/>
            <person name="Klockow C."/>
            <person name="Richter M."/>
            <person name="Achstetter T."/>
            <person name="Glockner F.O."/>
            <person name="Harder J."/>
        </authorList>
    </citation>
    <scope>NUCLEOTIDE SEQUENCE [LARGE SCALE GENOMIC DNA]</scope>
    <source>
        <strain evidence="1 2">WH47</strain>
    </source>
</reference>
<evidence type="ECO:0000313" key="2">
    <source>
        <dbReference type="Proteomes" id="UP000006222"/>
    </source>
</evidence>
<dbReference type="PATRIC" id="fig|991778.3.peg.5842"/>
<gene>
    <name evidence="1" type="ORF">RBWH47_00099</name>
</gene>
<organism evidence="1 2">
    <name type="scientific">Rhodopirellula baltica WH47</name>
    <dbReference type="NCBI Taxonomy" id="991778"/>
    <lineage>
        <taxon>Bacteria</taxon>
        <taxon>Pseudomonadati</taxon>
        <taxon>Planctomycetota</taxon>
        <taxon>Planctomycetia</taxon>
        <taxon>Pirellulales</taxon>
        <taxon>Pirellulaceae</taxon>
        <taxon>Rhodopirellula</taxon>
    </lineage>
</organism>
<sequence length="40" mass="4540">MGSSLVSRSNELFRDYATVGAAIEAAFRDHIIKTQPQRRF</sequence>
<accession>F2B0J9</accession>
<dbReference type="Proteomes" id="UP000006222">
    <property type="component" value="Unassembled WGS sequence"/>
</dbReference>
<name>F2B0J9_RHOBT</name>
<dbReference type="EMBL" id="AFAR01000284">
    <property type="protein sequence ID" value="EGF24552.1"/>
    <property type="molecule type" value="Genomic_DNA"/>
</dbReference>